<evidence type="ECO:0000313" key="3">
    <source>
        <dbReference type="Proteomes" id="UP000006039"/>
    </source>
</evidence>
<evidence type="ECO:0000313" key="1">
    <source>
        <dbReference type="EMBL" id="EJT70168.1"/>
    </source>
</evidence>
<dbReference type="RefSeq" id="XP_009228502.1">
    <property type="nucleotide sequence ID" value="XM_009230238.1"/>
</dbReference>
<reference evidence="2" key="4">
    <citation type="journal article" date="2015" name="G3 (Bethesda)">
        <title>Genome sequences of three phytopathogenic species of the Magnaporthaceae family of fungi.</title>
        <authorList>
            <person name="Okagaki L.H."/>
            <person name="Nunes C.C."/>
            <person name="Sailsbery J."/>
            <person name="Clay B."/>
            <person name="Brown D."/>
            <person name="John T."/>
            <person name="Oh Y."/>
            <person name="Young N."/>
            <person name="Fitzgerald M."/>
            <person name="Haas B.J."/>
            <person name="Zeng Q."/>
            <person name="Young S."/>
            <person name="Adiconis X."/>
            <person name="Fan L."/>
            <person name="Levin J.Z."/>
            <person name="Mitchell T.K."/>
            <person name="Okubara P.A."/>
            <person name="Farman M.L."/>
            <person name="Kohn L.M."/>
            <person name="Birren B."/>
            <person name="Ma L.-J."/>
            <person name="Dean R.A."/>
        </authorList>
    </citation>
    <scope>NUCLEOTIDE SEQUENCE</scope>
    <source>
        <strain evidence="2">R3-111a-1</strain>
    </source>
</reference>
<evidence type="ECO:0000313" key="2">
    <source>
        <dbReference type="EnsemblFungi" id="EJT70168"/>
    </source>
</evidence>
<dbReference type="OrthoDB" id="3432781at2759"/>
<evidence type="ECO:0008006" key="4">
    <source>
        <dbReference type="Google" id="ProtNLM"/>
    </source>
</evidence>
<dbReference type="STRING" id="644352.J3PFR6"/>
<protein>
    <recommendedName>
        <fullName evidence="4">Protein kinase domain-containing protein</fullName>
    </recommendedName>
</protein>
<sequence>MTPLKKTSIPARLCRGPVLLHGSQSKLSFRYKEPPLQPLPLRLPHRQTTTTATLSKALSSSAEMHDAISPTIYPDWPRSDADLVPLPRCEGPKLKAFDFGGPQRIEFLQLLGDGAHGIVFKVKMRHRHYALKLFRFCYEDEWPCMIRESNIDDRAALTAFAQHSEPFYAECRAFARLQETGHQDLALACFGYVLLDETHEALLLEHFPDTQLIGTGFSATFKEADCPPGCNVRTRYPGRDGRAPPIRGIVKELAEEVPERDLNEALATRMLADIGKFQQLGIFRIDVTPRQLLGNKTVSDLSMACTIPHWMATRALNPNLTPALLEAMRLETFIRAKADYLQFDYEIDCWNDRHGATEGAIELRAFPGGQGAPKLRSYELRNKEARERVYTHVNPTSYDWRRKSSASKRPLCAKPRKWIYCFGKDPELAEELRSSNPDAGRYIFEYKNGYIQPWM</sequence>
<reference evidence="2" key="5">
    <citation type="submission" date="2018-04" db="UniProtKB">
        <authorList>
            <consortium name="EnsemblFungi"/>
        </authorList>
    </citation>
    <scope>IDENTIFICATION</scope>
    <source>
        <strain evidence="2">R3-111a-1</strain>
    </source>
</reference>
<dbReference type="InterPro" id="IPR011009">
    <property type="entry name" value="Kinase-like_dom_sf"/>
</dbReference>
<dbReference type="EnsemblFungi" id="EJT70168">
    <property type="protein sequence ID" value="EJT70168"/>
    <property type="gene ID" value="GGTG_12341"/>
</dbReference>
<dbReference type="Pfam" id="PF13095">
    <property type="entry name" value="FTA2"/>
    <property type="match status" value="1"/>
</dbReference>
<dbReference type="eggNOG" id="ENOG502T2GP">
    <property type="taxonomic scope" value="Eukaryota"/>
</dbReference>
<organism evidence="1">
    <name type="scientific">Gaeumannomyces tritici (strain R3-111a-1)</name>
    <name type="common">Wheat and barley take-all root rot fungus</name>
    <name type="synonym">Gaeumannomyces graminis var. tritici</name>
    <dbReference type="NCBI Taxonomy" id="644352"/>
    <lineage>
        <taxon>Eukaryota</taxon>
        <taxon>Fungi</taxon>
        <taxon>Dikarya</taxon>
        <taxon>Ascomycota</taxon>
        <taxon>Pezizomycotina</taxon>
        <taxon>Sordariomycetes</taxon>
        <taxon>Sordariomycetidae</taxon>
        <taxon>Magnaporthales</taxon>
        <taxon>Magnaporthaceae</taxon>
        <taxon>Gaeumannomyces</taxon>
    </lineage>
</organism>
<dbReference type="SUPFAM" id="SSF56112">
    <property type="entry name" value="Protein kinase-like (PK-like)"/>
    <property type="match status" value="1"/>
</dbReference>
<dbReference type="Proteomes" id="UP000006039">
    <property type="component" value="Unassembled WGS sequence"/>
</dbReference>
<dbReference type="InterPro" id="IPR025213">
    <property type="entry name" value="Sim4_Fta2"/>
</dbReference>
<gene>
    <name evidence="2" type="primary">20352799</name>
    <name evidence="1" type="ORF">GGTG_12341</name>
</gene>
<dbReference type="HOGENOM" id="CLU_042091_0_1_1"/>
<reference evidence="3" key="1">
    <citation type="submission" date="2010-07" db="EMBL/GenBank/DDBJ databases">
        <title>The genome sequence of Gaeumannomyces graminis var. tritici strain R3-111a-1.</title>
        <authorList>
            <consortium name="The Broad Institute Genome Sequencing Platform"/>
            <person name="Ma L.-J."/>
            <person name="Dead R."/>
            <person name="Young S."/>
            <person name="Zeng Q."/>
            <person name="Koehrsen M."/>
            <person name="Alvarado L."/>
            <person name="Berlin A."/>
            <person name="Chapman S.B."/>
            <person name="Chen Z."/>
            <person name="Freedman E."/>
            <person name="Gellesch M."/>
            <person name="Goldberg J."/>
            <person name="Griggs A."/>
            <person name="Gujja S."/>
            <person name="Heilman E.R."/>
            <person name="Heiman D."/>
            <person name="Hepburn T."/>
            <person name="Howarth C."/>
            <person name="Jen D."/>
            <person name="Larson L."/>
            <person name="Mehta T."/>
            <person name="Neiman D."/>
            <person name="Pearson M."/>
            <person name="Roberts A."/>
            <person name="Saif S."/>
            <person name="Shea T."/>
            <person name="Shenoy N."/>
            <person name="Sisk P."/>
            <person name="Stolte C."/>
            <person name="Sykes S."/>
            <person name="Walk T."/>
            <person name="White J."/>
            <person name="Yandava C."/>
            <person name="Haas B."/>
            <person name="Nusbaum C."/>
            <person name="Birren B."/>
        </authorList>
    </citation>
    <scope>NUCLEOTIDE SEQUENCE [LARGE SCALE GENOMIC DNA]</scope>
    <source>
        <strain evidence="3">R3-111a-1</strain>
    </source>
</reference>
<reference evidence="1" key="2">
    <citation type="submission" date="2010-07" db="EMBL/GenBank/DDBJ databases">
        <authorList>
            <consortium name="The Broad Institute Genome Sequencing Platform"/>
            <consortium name="Broad Institute Genome Sequencing Center for Infectious Disease"/>
            <person name="Ma L.-J."/>
            <person name="Dead R."/>
            <person name="Young S."/>
            <person name="Zeng Q."/>
            <person name="Koehrsen M."/>
            <person name="Alvarado L."/>
            <person name="Berlin A."/>
            <person name="Chapman S.B."/>
            <person name="Chen Z."/>
            <person name="Freedman E."/>
            <person name="Gellesch M."/>
            <person name="Goldberg J."/>
            <person name="Griggs A."/>
            <person name="Gujja S."/>
            <person name="Heilman E.R."/>
            <person name="Heiman D."/>
            <person name="Hepburn T."/>
            <person name="Howarth C."/>
            <person name="Jen D."/>
            <person name="Larson L."/>
            <person name="Mehta T."/>
            <person name="Neiman D."/>
            <person name="Pearson M."/>
            <person name="Roberts A."/>
            <person name="Saif S."/>
            <person name="Shea T."/>
            <person name="Shenoy N."/>
            <person name="Sisk P."/>
            <person name="Stolte C."/>
            <person name="Sykes S."/>
            <person name="Walk T."/>
            <person name="White J."/>
            <person name="Yandava C."/>
            <person name="Haas B."/>
            <person name="Nusbaum C."/>
            <person name="Birren B."/>
        </authorList>
    </citation>
    <scope>NUCLEOTIDE SEQUENCE</scope>
    <source>
        <strain evidence="1">R3-111a-1</strain>
    </source>
</reference>
<accession>J3PFR6</accession>
<keyword evidence="3" id="KW-1185">Reference proteome</keyword>
<dbReference type="AlphaFoldDB" id="J3PFR6"/>
<dbReference type="VEuPathDB" id="FungiDB:GGTG_12341"/>
<name>J3PFR6_GAET3</name>
<dbReference type="GeneID" id="20352799"/>
<dbReference type="EMBL" id="GL385402">
    <property type="protein sequence ID" value="EJT70168.1"/>
    <property type="molecule type" value="Genomic_DNA"/>
</dbReference>
<proteinExistence type="predicted"/>
<reference evidence="1" key="3">
    <citation type="submission" date="2010-09" db="EMBL/GenBank/DDBJ databases">
        <title>Annotation of Gaeumannomyces graminis var. tritici R3-111a-1.</title>
        <authorList>
            <consortium name="The Broad Institute Genome Sequencing Platform"/>
            <person name="Ma L.-J."/>
            <person name="Dead R."/>
            <person name="Young S.K."/>
            <person name="Zeng Q."/>
            <person name="Gargeya S."/>
            <person name="Fitzgerald M."/>
            <person name="Haas B."/>
            <person name="Abouelleil A."/>
            <person name="Alvarado L."/>
            <person name="Arachchi H.M."/>
            <person name="Berlin A."/>
            <person name="Brown A."/>
            <person name="Chapman S.B."/>
            <person name="Chen Z."/>
            <person name="Dunbar C."/>
            <person name="Freedman E."/>
            <person name="Gearin G."/>
            <person name="Gellesch M."/>
            <person name="Goldberg J."/>
            <person name="Griggs A."/>
            <person name="Gujja S."/>
            <person name="Heiman D."/>
            <person name="Howarth C."/>
            <person name="Larson L."/>
            <person name="Lui A."/>
            <person name="MacDonald P.J.P."/>
            <person name="Mehta T."/>
            <person name="Montmayeur A."/>
            <person name="Murphy C."/>
            <person name="Neiman D."/>
            <person name="Pearson M."/>
            <person name="Priest M."/>
            <person name="Roberts A."/>
            <person name="Saif S."/>
            <person name="Shea T."/>
            <person name="Shenoy N."/>
            <person name="Sisk P."/>
            <person name="Stolte C."/>
            <person name="Sykes S."/>
            <person name="Yandava C."/>
            <person name="Wortman J."/>
            <person name="Nusbaum C."/>
            <person name="Birren B."/>
        </authorList>
    </citation>
    <scope>NUCLEOTIDE SEQUENCE</scope>
    <source>
        <strain evidence="1">R3-111a-1</strain>
    </source>
</reference>